<evidence type="ECO:0000256" key="3">
    <source>
        <dbReference type="ARBA" id="ARBA00022490"/>
    </source>
</evidence>
<dbReference type="FunFam" id="1.20.58.150:FF:000004">
    <property type="entry name" value="ENTH domain protein"/>
    <property type="match status" value="1"/>
</dbReference>
<keyword evidence="6" id="KW-0812">Transmembrane</keyword>
<evidence type="ECO:0000256" key="2">
    <source>
        <dbReference type="ARBA" id="ARBA00004555"/>
    </source>
</evidence>
<dbReference type="PANTHER" id="PTHR22951:SF5">
    <property type="entry name" value="PHOSPHATIDYLINOSITOL-BINDING CLATHRIN ASSEMBLY PROTEIN LAP"/>
    <property type="match status" value="1"/>
</dbReference>
<dbReference type="GO" id="GO:0006900">
    <property type="term" value="P:vesicle budding from membrane"/>
    <property type="evidence" value="ECO:0007669"/>
    <property type="project" value="TreeGrafter"/>
</dbReference>
<dbReference type="InterPro" id="IPR008942">
    <property type="entry name" value="ENTH_VHS"/>
</dbReference>
<keyword evidence="6" id="KW-1133">Transmembrane helix</keyword>
<sequence length="1140" mass="124072">MSSSFEKSVKGATKVKLAPPKSKYIEHILQATHSGENGVGEVFRTLQFRLRDSTWTIAFKALLVVHLMIRDGEPNITLKYLSQQTPSKVLAVNTYTDVQTQGRNIRSYSRYLVERAKAYAKTRWDYVGAAPGRLKRLPVEKGLLRETESVQDQIQACLRCGDFFADEPENEISLTAFRTLTMDLLALFAAMNEGTIAILEHYFEMSKPDAERALEIYKTFASQTDKVVRFLQLARQYENVTRLEIPKIKHAPTNLINSLEEYLHDKDFETNRRQYLAQQEGFNPFQQQAGFTGQQNGFAPQAQFQPQQQTGFAPQQQFAPQPTGLGFGGYTPQEQQPPMPQQQQQPQPNYAAFASGVQQQIPQQQLIPQATGSNPFRQSMMPQPTNQTNSPFGGAPLMRQSIRIVPVAEAAMVLSKEPFGTNQPRHHARQNDPTDYCKKWSQQSALVNGTLYLYGGRAITDPSQTSDEWSPPAVANGYMWSSYSSLYLYGGEYSDNPVATPDPFALWEFKIGPMSWRSLKSPTTSGGTNAAEPNDAVQPAAEGAGLSVASLGRGWYFGGHQDGYTTNGWSQSVTRVYLKSLLEFTFPGYINTAVDALSDGQAAGSDGAWRNVTGGGVQESSGFPERADGVLVYVPGFGDQGIVLGLAGGTNNTFTQMNSIDVYDVANSMWYRQSTSGEVPAMRVNPCAVVAAAPDGSSYNIYMWGGQNLQPAGEQIQYDDMWILSVPSFTWISVGNSTPSGVLGRSGHTCNIWDGQMVVVGGYVGNSVSCDSPGVYVYDLSTLAWVNSFTSRSSVHDNPQNKQESQADDPNALSGSYGYQVPEAVQSVIGGSGSGGATIITPVATATAGPIATGAAATYTTTSTSTNAPGSNNSGSANNLSGDLSTSNAGSIAAGVIAGVAGIAAIYLGFCAWLYRKRLRQHQRWLSYAHQSVVREANRDTGALAYSGRGKEWPGYTSVASPQTESQRLTPYGSSSASQEREREVSPGDFERRGMARTAKSSTEDLIAGQEPSFMGIMLHPRRSLRETKIGPSGCFSKLRPRPSRANGTSRLPHMCYINLCCPAVDFLPHTYLVGIRAIKKALDLSEHPVLHITVVCWYESPSGASSAQFLLAFTLDAKTILSLLAWPAGRATKKDRSIT</sequence>
<keyword evidence="3" id="KW-0963">Cytoplasm</keyword>
<dbReference type="GO" id="GO:0030136">
    <property type="term" value="C:clathrin-coated vesicle"/>
    <property type="evidence" value="ECO:0007669"/>
    <property type="project" value="UniProtKB-SubCell"/>
</dbReference>
<feature type="compositionally biased region" description="Polar residues" evidence="7">
    <location>
        <begin position="792"/>
        <end position="804"/>
    </location>
</feature>
<dbReference type="Pfam" id="PF24681">
    <property type="entry name" value="Kelch_KLHDC2_KLHL20_DRC7"/>
    <property type="match status" value="1"/>
</dbReference>
<feature type="region of interest" description="Disordered" evidence="7">
    <location>
        <begin position="792"/>
        <end position="813"/>
    </location>
</feature>
<dbReference type="PANTHER" id="PTHR22951">
    <property type="entry name" value="CLATHRIN ASSEMBLY PROTEIN"/>
    <property type="match status" value="1"/>
</dbReference>
<dbReference type="AlphaFoldDB" id="A0A5N6KNY3"/>
<feature type="region of interest" description="Disordered" evidence="7">
    <location>
        <begin position="953"/>
        <end position="1003"/>
    </location>
</feature>
<feature type="region of interest" description="Disordered" evidence="7">
    <location>
        <begin position="287"/>
        <end position="350"/>
    </location>
</feature>
<comment type="caution">
    <text evidence="6">Lacks conserved residue(s) required for the propagation of feature annotation.</text>
</comment>
<feature type="compositionally biased region" description="Low complexity" evidence="7">
    <location>
        <begin position="293"/>
        <end position="324"/>
    </location>
</feature>
<dbReference type="GO" id="GO:0005546">
    <property type="term" value="F:phosphatidylinositol-4,5-bisphosphate binding"/>
    <property type="evidence" value="ECO:0007669"/>
    <property type="project" value="TreeGrafter"/>
</dbReference>
<evidence type="ECO:0000313" key="10">
    <source>
        <dbReference type="Proteomes" id="UP000327013"/>
    </source>
</evidence>
<dbReference type="GO" id="GO:0005545">
    <property type="term" value="F:1-phosphatidylinositol binding"/>
    <property type="evidence" value="ECO:0007669"/>
    <property type="project" value="InterPro"/>
</dbReference>
<dbReference type="EMBL" id="VIBQ01000009">
    <property type="protein sequence ID" value="KAB8336988.1"/>
    <property type="molecule type" value="Genomic_DNA"/>
</dbReference>
<dbReference type="SUPFAM" id="SSF48464">
    <property type="entry name" value="ENTH/VHS domain"/>
    <property type="match status" value="1"/>
</dbReference>
<feature type="domain" description="ENTH" evidence="8">
    <location>
        <begin position="1"/>
        <end position="126"/>
    </location>
</feature>
<comment type="subcellular location">
    <subcellularLocation>
        <location evidence="1">Cytoplasmic vesicle</location>
        <location evidence="1">Clathrin-coated vesicle</location>
    </subcellularLocation>
    <subcellularLocation>
        <location evidence="2">Golgi apparatus</location>
    </subcellularLocation>
</comment>
<keyword evidence="5" id="KW-0968">Cytoplasmic vesicle</keyword>
<evidence type="ECO:0000256" key="6">
    <source>
        <dbReference type="PROSITE-ProRule" id="PRU00243"/>
    </source>
</evidence>
<evidence type="ECO:0000256" key="4">
    <source>
        <dbReference type="ARBA" id="ARBA00023034"/>
    </source>
</evidence>
<organism evidence="9 10">
    <name type="scientific">Carpinus fangiana</name>
    <dbReference type="NCBI Taxonomy" id="176857"/>
    <lineage>
        <taxon>Eukaryota</taxon>
        <taxon>Viridiplantae</taxon>
        <taxon>Streptophyta</taxon>
        <taxon>Embryophyta</taxon>
        <taxon>Tracheophyta</taxon>
        <taxon>Spermatophyta</taxon>
        <taxon>Magnoliopsida</taxon>
        <taxon>eudicotyledons</taxon>
        <taxon>Gunneridae</taxon>
        <taxon>Pentapetalae</taxon>
        <taxon>rosids</taxon>
        <taxon>fabids</taxon>
        <taxon>Fagales</taxon>
        <taxon>Betulaceae</taxon>
        <taxon>Carpinus</taxon>
    </lineage>
</organism>
<dbReference type="Pfam" id="PF07651">
    <property type="entry name" value="ANTH"/>
    <property type="match status" value="1"/>
</dbReference>
<protein>
    <recommendedName>
        <fullName evidence="8">ENTH domain-containing protein</fullName>
    </recommendedName>
</protein>
<dbReference type="SUPFAM" id="SSF50965">
    <property type="entry name" value="Galactose oxidase, central domain"/>
    <property type="match status" value="1"/>
</dbReference>
<dbReference type="SMART" id="SM00273">
    <property type="entry name" value="ENTH"/>
    <property type="match status" value="1"/>
</dbReference>
<reference evidence="9 10" key="1">
    <citation type="submission" date="2019-06" db="EMBL/GenBank/DDBJ databases">
        <title>A chromosomal-level reference genome of Carpinus fangiana (Coryloideae, Betulaceae).</title>
        <authorList>
            <person name="Yang X."/>
            <person name="Wang Z."/>
            <person name="Zhang L."/>
            <person name="Hao G."/>
            <person name="Liu J."/>
            <person name="Yang Y."/>
        </authorList>
    </citation>
    <scope>NUCLEOTIDE SEQUENCE [LARGE SCALE GENOMIC DNA]</scope>
    <source>
        <strain evidence="9">Cfa_2016G</strain>
        <tissue evidence="9">Leaf</tissue>
    </source>
</reference>
<dbReference type="Gene3D" id="1.25.40.90">
    <property type="match status" value="1"/>
</dbReference>
<dbReference type="GO" id="GO:0000149">
    <property type="term" value="F:SNARE binding"/>
    <property type="evidence" value="ECO:0007669"/>
    <property type="project" value="TreeGrafter"/>
</dbReference>
<dbReference type="Gene3D" id="2.120.10.80">
    <property type="entry name" value="Kelch-type beta propeller"/>
    <property type="match status" value="1"/>
</dbReference>
<proteinExistence type="predicted"/>
<dbReference type="OrthoDB" id="44015at2759"/>
<dbReference type="GO" id="GO:0048268">
    <property type="term" value="P:clathrin coat assembly"/>
    <property type="evidence" value="ECO:0007669"/>
    <property type="project" value="InterPro"/>
</dbReference>
<keyword evidence="4" id="KW-0333">Golgi apparatus</keyword>
<feature type="transmembrane region" description="Helical" evidence="6">
    <location>
        <begin position="892"/>
        <end position="915"/>
    </location>
</feature>
<dbReference type="Gene3D" id="1.20.58.150">
    <property type="entry name" value="ANTH domain"/>
    <property type="match status" value="1"/>
</dbReference>
<comment type="caution">
    <text evidence="9">The sequence shown here is derived from an EMBL/GenBank/DDBJ whole genome shotgun (WGS) entry which is preliminary data.</text>
</comment>
<dbReference type="InterPro" id="IPR014712">
    <property type="entry name" value="ANTH_dom_sf"/>
</dbReference>
<dbReference type="InterPro" id="IPR011417">
    <property type="entry name" value="ANTH_dom"/>
</dbReference>
<dbReference type="InterPro" id="IPR015915">
    <property type="entry name" value="Kelch-typ_b-propeller"/>
</dbReference>
<dbReference type="InterPro" id="IPR045192">
    <property type="entry name" value="AP180-like"/>
</dbReference>
<dbReference type="GO" id="GO:0005794">
    <property type="term" value="C:Golgi apparatus"/>
    <property type="evidence" value="ECO:0007669"/>
    <property type="project" value="UniProtKB-SubCell"/>
</dbReference>
<dbReference type="InterPro" id="IPR011043">
    <property type="entry name" value="Gal_Oxase/kelch_b-propeller"/>
</dbReference>
<evidence type="ECO:0000256" key="7">
    <source>
        <dbReference type="SAM" id="MobiDB-lite"/>
    </source>
</evidence>
<keyword evidence="6" id="KW-0472">Membrane</keyword>
<dbReference type="InterPro" id="IPR013809">
    <property type="entry name" value="ENTH"/>
</dbReference>
<dbReference type="GO" id="GO:0005905">
    <property type="term" value="C:clathrin-coated pit"/>
    <property type="evidence" value="ECO:0007669"/>
    <property type="project" value="TreeGrafter"/>
</dbReference>
<evidence type="ECO:0000313" key="9">
    <source>
        <dbReference type="EMBL" id="KAB8336988.1"/>
    </source>
</evidence>
<dbReference type="PROSITE" id="PS50942">
    <property type="entry name" value="ENTH"/>
    <property type="match status" value="1"/>
</dbReference>
<accession>A0A5N6KNY3</accession>
<evidence type="ECO:0000256" key="1">
    <source>
        <dbReference type="ARBA" id="ARBA00004132"/>
    </source>
</evidence>
<dbReference type="FunFam" id="1.25.40.90:FF:000025">
    <property type="entry name" value="ENTH domain protein"/>
    <property type="match status" value="1"/>
</dbReference>
<feature type="compositionally biased region" description="Polar residues" evidence="7">
    <location>
        <begin position="958"/>
        <end position="978"/>
    </location>
</feature>
<dbReference type="SUPFAM" id="SSF89009">
    <property type="entry name" value="GAT-like domain"/>
    <property type="match status" value="1"/>
</dbReference>
<dbReference type="GO" id="GO:0072583">
    <property type="term" value="P:clathrin-dependent endocytosis"/>
    <property type="evidence" value="ECO:0007669"/>
    <property type="project" value="InterPro"/>
</dbReference>
<keyword evidence="10" id="KW-1185">Reference proteome</keyword>
<evidence type="ECO:0000256" key="5">
    <source>
        <dbReference type="ARBA" id="ARBA00023329"/>
    </source>
</evidence>
<dbReference type="CDD" id="cd16988">
    <property type="entry name" value="ANTH_N_YAP180"/>
    <property type="match status" value="1"/>
</dbReference>
<name>A0A5N6KNY3_9ROSI</name>
<dbReference type="Proteomes" id="UP000327013">
    <property type="component" value="Unassembled WGS sequence"/>
</dbReference>
<dbReference type="GO" id="GO:0032050">
    <property type="term" value="F:clathrin heavy chain binding"/>
    <property type="evidence" value="ECO:0007669"/>
    <property type="project" value="TreeGrafter"/>
</dbReference>
<gene>
    <name evidence="9" type="ORF">FH972_021292</name>
</gene>
<evidence type="ECO:0000259" key="8">
    <source>
        <dbReference type="PROSITE" id="PS50942"/>
    </source>
</evidence>
<feature type="compositionally biased region" description="Basic and acidic residues" evidence="7">
    <location>
        <begin position="979"/>
        <end position="994"/>
    </location>
</feature>